<dbReference type="Proteomes" id="UP000245631">
    <property type="component" value="Unassembled WGS sequence"/>
</dbReference>
<evidence type="ECO:0000313" key="1">
    <source>
        <dbReference type="EMBL" id="PWJ86915.1"/>
    </source>
</evidence>
<proteinExistence type="predicted"/>
<dbReference type="EMBL" id="QGGH01000020">
    <property type="protein sequence ID" value="PWJ86915.1"/>
    <property type="molecule type" value="Genomic_DNA"/>
</dbReference>
<dbReference type="RefSeq" id="WP_109671799.1">
    <property type="nucleotide sequence ID" value="NZ_QGGH01000020.1"/>
</dbReference>
<gene>
    <name evidence="1" type="ORF">C8D77_12013</name>
</gene>
<dbReference type="GeneID" id="61055953"/>
<dbReference type="AlphaFoldDB" id="A0A8E3B1X0"/>
<sequence>MTLAQQDPHLASLVAEIKAAETALAARLAELHGYIGHGLQQALPSPKTSAVEPERRTDLIGKEWIETGAAAKRFDTSKVRILA</sequence>
<name>A0A8E3B1X0_RHILI</name>
<organism evidence="1 2">
    <name type="scientific">Rhizobium loti</name>
    <name type="common">Mesorhizobium loti</name>
    <dbReference type="NCBI Taxonomy" id="381"/>
    <lineage>
        <taxon>Bacteria</taxon>
        <taxon>Pseudomonadati</taxon>
        <taxon>Pseudomonadota</taxon>
        <taxon>Alphaproteobacteria</taxon>
        <taxon>Hyphomicrobiales</taxon>
        <taxon>Phyllobacteriaceae</taxon>
        <taxon>Mesorhizobium</taxon>
    </lineage>
</organism>
<reference evidence="1 2" key="1">
    <citation type="submission" date="2018-05" db="EMBL/GenBank/DDBJ databases">
        <title>Genomic Encyclopedia of Type Strains, Phase IV (KMG-IV): sequencing the most valuable type-strain genomes for metagenomic binning, comparative biology and taxonomic classification.</title>
        <authorList>
            <person name="Goeker M."/>
        </authorList>
    </citation>
    <scope>NUCLEOTIDE SEQUENCE [LARGE SCALE GENOMIC DNA]</scope>
    <source>
        <strain evidence="1 2">DSM 2626</strain>
    </source>
</reference>
<protein>
    <submittedName>
        <fullName evidence="1">Uncharacterized protein</fullName>
    </submittedName>
</protein>
<evidence type="ECO:0000313" key="2">
    <source>
        <dbReference type="Proteomes" id="UP000245631"/>
    </source>
</evidence>
<accession>A0A8E3B1X0</accession>
<comment type="caution">
    <text evidence="1">The sequence shown here is derived from an EMBL/GenBank/DDBJ whole genome shotgun (WGS) entry which is preliminary data.</text>
</comment>